<name>A0A1Y2I5U7_9FUNG</name>
<comment type="caution">
    <text evidence="3">The sequence shown here is derived from an EMBL/GenBank/DDBJ whole genome shotgun (WGS) entry which is preliminary data.</text>
</comment>
<feature type="region of interest" description="Disordered" evidence="1">
    <location>
        <begin position="372"/>
        <end position="391"/>
    </location>
</feature>
<sequence length="504" mass="51465">MPCHRIRSASPLMAVAAGILAVLAVVTILAPTMTAAQSDLCSSQRTRDSCESQSPTSPTGSQCYWSGLACHLADACGSDCSKPGCQRCATFPDLCYPLTLRARWRRKQVFGGWARQQWDSECTGTGDNGRAANGAVQPGQTTSGGTPIGLILGIIALVAVVGVVGMVLVTRHRRQGRKSAAGSSRAGAGTPSVPLSSNDSPQPPPSAGRASSSFAKPSTTYNGTRQILSPSTQPLSASSSVPSTPATSVTAVNAAAPATLDTSRPAASTSKSATVTSPITSPGSTPIPRPAAAWPATGMSPMHQRSSPPNMSRDSVYTDLSTTVTEHPMSMDYVVPEKSRMTMISIADTDRELGSEVGTPMDEEFGARRRSSYFATSSPPNGTPTSGGGAPVGMRMLPSSASVATSEFSAVTDSGSLGPIALPPAPSSRVNSMAGSSALGSMVPATPVSAVPSRMHMPDTPGSPGSPYSLADIEYYSQVGSSGNVAPAPAASGSPTASERAMRR</sequence>
<feature type="compositionally biased region" description="Low complexity" evidence="1">
    <location>
        <begin position="229"/>
        <end position="245"/>
    </location>
</feature>
<keyword evidence="2" id="KW-0472">Membrane</keyword>
<organism evidence="3 4">
    <name type="scientific">Catenaria anguillulae PL171</name>
    <dbReference type="NCBI Taxonomy" id="765915"/>
    <lineage>
        <taxon>Eukaryota</taxon>
        <taxon>Fungi</taxon>
        <taxon>Fungi incertae sedis</taxon>
        <taxon>Blastocladiomycota</taxon>
        <taxon>Blastocladiomycetes</taxon>
        <taxon>Blastocladiales</taxon>
        <taxon>Catenariaceae</taxon>
        <taxon>Catenaria</taxon>
    </lineage>
</organism>
<dbReference type="Proteomes" id="UP000193411">
    <property type="component" value="Unassembled WGS sequence"/>
</dbReference>
<gene>
    <name evidence="3" type="ORF">BCR44DRAFT_1495115</name>
</gene>
<evidence type="ECO:0000256" key="1">
    <source>
        <dbReference type="SAM" id="MobiDB-lite"/>
    </source>
</evidence>
<feature type="region of interest" description="Disordered" evidence="1">
    <location>
        <begin position="173"/>
        <end position="245"/>
    </location>
</feature>
<keyword evidence="2" id="KW-1133">Transmembrane helix</keyword>
<evidence type="ECO:0000256" key="2">
    <source>
        <dbReference type="SAM" id="Phobius"/>
    </source>
</evidence>
<reference evidence="3 4" key="1">
    <citation type="submission" date="2016-07" db="EMBL/GenBank/DDBJ databases">
        <title>Pervasive Adenine N6-methylation of Active Genes in Fungi.</title>
        <authorList>
            <consortium name="DOE Joint Genome Institute"/>
            <person name="Mondo S.J."/>
            <person name="Dannebaum R.O."/>
            <person name="Kuo R.C."/>
            <person name="Labutti K."/>
            <person name="Haridas S."/>
            <person name="Kuo A."/>
            <person name="Salamov A."/>
            <person name="Ahrendt S.R."/>
            <person name="Lipzen A."/>
            <person name="Sullivan W."/>
            <person name="Andreopoulos W.B."/>
            <person name="Clum A."/>
            <person name="Lindquist E."/>
            <person name="Daum C."/>
            <person name="Ramamoorthy G.K."/>
            <person name="Gryganskyi A."/>
            <person name="Culley D."/>
            <person name="Magnuson J.K."/>
            <person name="James T.Y."/>
            <person name="O'Malley M.A."/>
            <person name="Stajich J.E."/>
            <person name="Spatafora J.W."/>
            <person name="Visel A."/>
            <person name="Grigoriev I.V."/>
        </authorList>
    </citation>
    <scope>NUCLEOTIDE SEQUENCE [LARGE SCALE GENOMIC DNA]</scope>
    <source>
        <strain evidence="3 4">PL171</strain>
    </source>
</reference>
<feature type="compositionally biased region" description="Low complexity" evidence="1">
    <location>
        <begin position="480"/>
        <end position="498"/>
    </location>
</feature>
<feature type="transmembrane region" description="Helical" evidence="2">
    <location>
        <begin position="148"/>
        <end position="169"/>
    </location>
</feature>
<feature type="region of interest" description="Disordered" evidence="1">
    <location>
        <begin position="450"/>
        <end position="504"/>
    </location>
</feature>
<dbReference type="EMBL" id="MCFL01000001">
    <property type="protein sequence ID" value="ORZ41674.1"/>
    <property type="molecule type" value="Genomic_DNA"/>
</dbReference>
<proteinExistence type="predicted"/>
<keyword evidence="2" id="KW-0812">Transmembrane</keyword>
<accession>A0A1Y2I5U7</accession>
<dbReference type="OrthoDB" id="5587834at2759"/>
<keyword evidence="4" id="KW-1185">Reference proteome</keyword>
<evidence type="ECO:0000313" key="4">
    <source>
        <dbReference type="Proteomes" id="UP000193411"/>
    </source>
</evidence>
<dbReference type="STRING" id="765915.A0A1Y2I5U7"/>
<evidence type="ECO:0000313" key="3">
    <source>
        <dbReference type="EMBL" id="ORZ41674.1"/>
    </source>
</evidence>
<protein>
    <submittedName>
        <fullName evidence="3">Uncharacterized protein</fullName>
    </submittedName>
</protein>
<feature type="compositionally biased region" description="Low complexity" evidence="1">
    <location>
        <begin position="178"/>
        <end position="192"/>
    </location>
</feature>
<dbReference type="AlphaFoldDB" id="A0A1Y2I5U7"/>
<feature type="region of interest" description="Disordered" evidence="1">
    <location>
        <begin position="258"/>
        <end position="316"/>
    </location>
</feature>
<feature type="compositionally biased region" description="Polar residues" evidence="1">
    <location>
        <begin position="303"/>
        <end position="316"/>
    </location>
</feature>
<feature type="compositionally biased region" description="Low complexity" evidence="1">
    <location>
        <begin position="266"/>
        <end position="286"/>
    </location>
</feature>
<feature type="compositionally biased region" description="Polar residues" evidence="1">
    <location>
        <begin position="209"/>
        <end position="228"/>
    </location>
</feature>